<evidence type="ECO:0000313" key="3">
    <source>
        <dbReference type="Proteomes" id="UP001642484"/>
    </source>
</evidence>
<accession>A0ABP0N3D3</accession>
<comment type="caution">
    <text evidence="2">The sequence shown here is derived from an EMBL/GenBank/DDBJ whole genome shotgun (WGS) entry which is preliminary data.</text>
</comment>
<feature type="region of interest" description="Disordered" evidence="1">
    <location>
        <begin position="117"/>
        <end position="161"/>
    </location>
</feature>
<keyword evidence="3" id="KW-1185">Reference proteome</keyword>
<evidence type="ECO:0000256" key="1">
    <source>
        <dbReference type="SAM" id="MobiDB-lite"/>
    </source>
</evidence>
<reference evidence="2 3" key="1">
    <citation type="submission" date="2024-02" db="EMBL/GenBank/DDBJ databases">
        <authorList>
            <person name="Chen Y."/>
            <person name="Shah S."/>
            <person name="Dougan E. K."/>
            <person name="Thang M."/>
            <person name="Chan C."/>
        </authorList>
    </citation>
    <scope>NUCLEOTIDE SEQUENCE [LARGE SCALE GENOMIC DNA]</scope>
</reference>
<feature type="compositionally biased region" description="Basic and acidic residues" evidence="1">
    <location>
        <begin position="117"/>
        <end position="133"/>
    </location>
</feature>
<feature type="non-terminal residue" evidence="2">
    <location>
        <position position="408"/>
    </location>
</feature>
<evidence type="ECO:0008006" key="4">
    <source>
        <dbReference type="Google" id="ProtNLM"/>
    </source>
</evidence>
<organism evidence="2 3">
    <name type="scientific">Durusdinium trenchii</name>
    <dbReference type="NCBI Taxonomy" id="1381693"/>
    <lineage>
        <taxon>Eukaryota</taxon>
        <taxon>Sar</taxon>
        <taxon>Alveolata</taxon>
        <taxon>Dinophyceae</taxon>
        <taxon>Suessiales</taxon>
        <taxon>Symbiodiniaceae</taxon>
        <taxon>Durusdinium</taxon>
    </lineage>
</organism>
<protein>
    <recommendedName>
        <fullName evidence="4">FACT complex subunit</fullName>
    </recommendedName>
</protein>
<dbReference type="Proteomes" id="UP001642484">
    <property type="component" value="Unassembled WGS sequence"/>
</dbReference>
<gene>
    <name evidence="2" type="ORF">CCMP2556_LOCUS28732</name>
</gene>
<evidence type="ECO:0000313" key="2">
    <source>
        <dbReference type="EMBL" id="CAK9058290.1"/>
    </source>
</evidence>
<name>A0ABP0N3D3_9DINO</name>
<feature type="compositionally biased region" description="Acidic residues" evidence="1">
    <location>
        <begin position="134"/>
        <end position="159"/>
    </location>
</feature>
<dbReference type="EMBL" id="CAXAMN010021357">
    <property type="protein sequence ID" value="CAK9058290.1"/>
    <property type="molecule type" value="Genomic_DNA"/>
</dbReference>
<proteinExistence type="predicted"/>
<sequence length="408" mass="46007">MKFKTKNSTINLKYDPNRHDKSWEVVHEYAERFRVWSIKTEHSITPTLLPWLDEMMEKVTYNRVQSEECSILYICLPVLGVVPAMKLQFILQTITSFLAARASNSIALVVHANRAGEAKKKDTKMEPDGTKDEIMEDAAEDDDEGRPADEIESDTENDGGDVLPEFQHKFEQSLRQPSRNLVVRDLVLCFQPESVYGRRSAFLKALMVTAKGPLGSNIFWKSPAWKRGLVTDVRMCARSEMWRPSTRLSMDAALTDVQEQKQVNDRQILCATILPGDNDGSKAHVMNDRIVSSCYHGARNGEIQVEGFPDFDPLLQEMKAQTQEVTQASGDYKVTACLPSGALVVKPGFFEQFKGQAGFQELVDNHDSRYNKDKISLVEQTSSVADKKLTEMVRKSEDGPIPPERIAT</sequence>